<protein>
    <submittedName>
        <fullName evidence="1">Uncharacterized protein</fullName>
    </submittedName>
</protein>
<proteinExistence type="predicted"/>
<organism evidence="1 2">
    <name type="scientific">Yarrowia lipolytica</name>
    <name type="common">Candida lipolytica</name>
    <dbReference type="NCBI Taxonomy" id="4952"/>
    <lineage>
        <taxon>Eukaryota</taxon>
        <taxon>Fungi</taxon>
        <taxon>Dikarya</taxon>
        <taxon>Ascomycota</taxon>
        <taxon>Saccharomycotina</taxon>
        <taxon>Dipodascomycetes</taxon>
        <taxon>Dipodascales</taxon>
        <taxon>Dipodascales incertae sedis</taxon>
        <taxon>Yarrowia</taxon>
    </lineage>
</organism>
<evidence type="ECO:0000313" key="1">
    <source>
        <dbReference type="EMBL" id="RDW25755.1"/>
    </source>
</evidence>
<accession>A0A371C646</accession>
<dbReference type="EMBL" id="KZ858994">
    <property type="protein sequence ID" value="RDW25755.1"/>
    <property type="molecule type" value="Genomic_DNA"/>
</dbReference>
<dbReference type="AlphaFoldDB" id="A0A371C646"/>
<name>A0A371C646_YARLL</name>
<gene>
    <name evidence="1" type="ORF">B0I71DRAFT_82940</name>
</gene>
<dbReference type="Proteomes" id="UP000256601">
    <property type="component" value="Unassembled WGS sequence"/>
</dbReference>
<reference evidence="1 2" key="1">
    <citation type="submission" date="2018-07" db="EMBL/GenBank/DDBJ databases">
        <title>Draft Genome Assemblies for Five Robust Yarrowia lipolytica Strains Exhibiting High Lipid Production and Pentose Sugar Utilization and Sugar Alcohol Secretion from Undetoxified Lignocellulosic Biomass Hydrolysates.</title>
        <authorList>
            <consortium name="DOE Joint Genome Institute"/>
            <person name="Walker C."/>
            <person name="Ryu S."/>
            <person name="Na H."/>
            <person name="Zane M."/>
            <person name="LaButti K."/>
            <person name="Lipzen A."/>
            <person name="Haridas S."/>
            <person name="Barry K."/>
            <person name="Grigoriev I.V."/>
            <person name="Quarterman J."/>
            <person name="Slininger P."/>
            <person name="Dien B."/>
            <person name="Trinh C.T."/>
        </authorList>
    </citation>
    <scope>NUCLEOTIDE SEQUENCE [LARGE SCALE GENOMIC DNA]</scope>
    <source>
        <strain evidence="1 2">YB392</strain>
    </source>
</reference>
<sequence>MPTKPDNVVFCFLGARTTASAPTISLGTVQYINISDKQVHCSYFSETSALVVHSGGFI</sequence>
<evidence type="ECO:0000313" key="2">
    <source>
        <dbReference type="Proteomes" id="UP000256601"/>
    </source>
</evidence>
<dbReference type="VEuPathDB" id="FungiDB:YALI0_A13915g"/>